<comment type="caution">
    <text evidence="1">The sequence shown here is derived from an EMBL/GenBank/DDBJ whole genome shotgun (WGS) entry which is preliminary data.</text>
</comment>
<evidence type="ECO:0000313" key="1">
    <source>
        <dbReference type="EMBL" id="KRM69716.1"/>
    </source>
</evidence>
<gene>
    <name evidence="1" type="ORF">FD06_GL000889</name>
</gene>
<dbReference type="EMBL" id="AYYQ01000002">
    <property type="protein sequence ID" value="KRM69716.1"/>
    <property type="molecule type" value="Genomic_DNA"/>
</dbReference>
<name>A0A0R2AW00_9LACO</name>
<dbReference type="SUPFAM" id="SSF53335">
    <property type="entry name" value="S-adenosyl-L-methionine-dependent methyltransferases"/>
    <property type="match status" value="1"/>
</dbReference>
<protein>
    <recommendedName>
        <fullName evidence="3">SAM-dependent methyltransferase</fullName>
    </recommendedName>
</protein>
<dbReference type="InterPro" id="IPR029063">
    <property type="entry name" value="SAM-dependent_MTases_sf"/>
</dbReference>
<dbReference type="RefSeq" id="WP_056965603.1">
    <property type="nucleotide sequence ID" value="NZ_AYYQ01000002.1"/>
</dbReference>
<keyword evidence="2" id="KW-1185">Reference proteome</keyword>
<evidence type="ECO:0008006" key="3">
    <source>
        <dbReference type="Google" id="ProtNLM"/>
    </source>
</evidence>
<sequence length="281" mass="32992">MDKRKLLKKLKKQNKIIKSEPKYIERLKNYQKIYADFPEIKFLVNNIIEANRLIKQNELPQDLPPLILNDDIQDHIFEYVNSKYAQGDPEGDRLWNKLSDNLPKLDKDLRSFRDYLETEYGMWAYISAPFIHDISKYVNNKKGLEIMAGNGYISKGLRNLNQDIIATDSMEWVNENETGKHLLTNVEKIDALSAIEKYKNDIDYIIMCWSPDGIEIDVDILNKIRSIDRDIDFIVIGEKNGATNSKKFWKMADLIENKQTESLNKHHKPFDLIHDKLYLVK</sequence>
<reference evidence="1 2" key="1">
    <citation type="journal article" date="2015" name="Genome Announc.">
        <title>Expanding the biotechnology potential of lactobacilli through comparative genomics of 213 strains and associated genera.</title>
        <authorList>
            <person name="Sun Z."/>
            <person name="Harris H.M."/>
            <person name="McCann A."/>
            <person name="Guo C."/>
            <person name="Argimon S."/>
            <person name="Zhang W."/>
            <person name="Yang X."/>
            <person name="Jeffery I.B."/>
            <person name="Cooney J.C."/>
            <person name="Kagawa T.F."/>
            <person name="Liu W."/>
            <person name="Song Y."/>
            <person name="Salvetti E."/>
            <person name="Wrobel A."/>
            <person name="Rasinkangas P."/>
            <person name="Parkhill J."/>
            <person name="Rea M.C."/>
            <person name="O'Sullivan O."/>
            <person name="Ritari J."/>
            <person name="Douillard F.P."/>
            <person name="Paul Ross R."/>
            <person name="Yang R."/>
            <person name="Briner A.E."/>
            <person name="Felis G.E."/>
            <person name="de Vos W.M."/>
            <person name="Barrangou R."/>
            <person name="Klaenhammer T.R."/>
            <person name="Caufield P.W."/>
            <person name="Cui Y."/>
            <person name="Zhang H."/>
            <person name="O'Toole P.W."/>
        </authorList>
    </citation>
    <scope>NUCLEOTIDE SEQUENCE [LARGE SCALE GENOMIC DNA]</scope>
    <source>
        <strain evidence="1 2">DSM 23829</strain>
    </source>
</reference>
<dbReference type="PATRIC" id="fig|1423781.4.peg.923"/>
<dbReference type="AlphaFoldDB" id="A0A0R2AW00"/>
<dbReference type="STRING" id="1423781.FD06_GL000889"/>
<organism evidence="1 2">
    <name type="scientific">Apilactobacillus ozensis DSM 23829 = JCM 17196</name>
    <dbReference type="NCBI Taxonomy" id="1423781"/>
    <lineage>
        <taxon>Bacteria</taxon>
        <taxon>Bacillati</taxon>
        <taxon>Bacillota</taxon>
        <taxon>Bacilli</taxon>
        <taxon>Lactobacillales</taxon>
        <taxon>Lactobacillaceae</taxon>
        <taxon>Apilactobacillus</taxon>
    </lineage>
</organism>
<evidence type="ECO:0000313" key="2">
    <source>
        <dbReference type="Proteomes" id="UP000052012"/>
    </source>
</evidence>
<proteinExistence type="predicted"/>
<accession>A0A0R2AW00</accession>
<dbReference type="Proteomes" id="UP000052012">
    <property type="component" value="Unassembled WGS sequence"/>
</dbReference>
<dbReference type="OrthoDB" id="2248737at2"/>